<dbReference type="GO" id="GO:0006955">
    <property type="term" value="P:immune response"/>
    <property type="evidence" value="ECO:0007669"/>
    <property type="project" value="TreeGrafter"/>
</dbReference>
<dbReference type="OrthoDB" id="8936120at2759"/>
<keyword evidence="4" id="KW-0732">Signal</keyword>
<evidence type="ECO:0000256" key="9">
    <source>
        <dbReference type="ARBA" id="ARBA00023180"/>
    </source>
</evidence>
<dbReference type="Pfam" id="PF00129">
    <property type="entry name" value="MHC_I"/>
    <property type="match status" value="1"/>
</dbReference>
<feature type="non-terminal residue" evidence="11">
    <location>
        <position position="91"/>
    </location>
</feature>
<feature type="domain" description="MHC class I-like antigen recognition-like" evidence="10">
    <location>
        <begin position="9"/>
        <end position="90"/>
    </location>
</feature>
<protein>
    <recommendedName>
        <fullName evidence="10">MHC class I-like antigen recognition-like domain-containing protein</fullName>
    </recommendedName>
</protein>
<dbReference type="PANTHER" id="PTHR16675">
    <property type="entry name" value="MHC CLASS I-RELATED"/>
    <property type="match status" value="1"/>
</dbReference>
<evidence type="ECO:0000256" key="3">
    <source>
        <dbReference type="ARBA" id="ARBA00022692"/>
    </source>
</evidence>
<evidence type="ECO:0000256" key="5">
    <source>
        <dbReference type="ARBA" id="ARBA00022859"/>
    </source>
</evidence>
<proteinExistence type="predicted"/>
<keyword evidence="7" id="KW-0472">Membrane</keyword>
<dbReference type="InterPro" id="IPR050208">
    <property type="entry name" value="MHC_class-I_related"/>
</dbReference>
<evidence type="ECO:0000256" key="7">
    <source>
        <dbReference type="ARBA" id="ARBA00023136"/>
    </source>
</evidence>
<evidence type="ECO:0000256" key="8">
    <source>
        <dbReference type="ARBA" id="ARBA00023157"/>
    </source>
</evidence>
<feature type="non-terminal residue" evidence="11">
    <location>
        <position position="1"/>
    </location>
</feature>
<organism evidence="11 12">
    <name type="scientific">Ophiophagus hannah</name>
    <name type="common">King cobra</name>
    <name type="synonym">Naja hannah</name>
    <dbReference type="NCBI Taxonomy" id="8665"/>
    <lineage>
        <taxon>Eukaryota</taxon>
        <taxon>Metazoa</taxon>
        <taxon>Chordata</taxon>
        <taxon>Craniata</taxon>
        <taxon>Vertebrata</taxon>
        <taxon>Euteleostomi</taxon>
        <taxon>Lepidosauria</taxon>
        <taxon>Squamata</taxon>
        <taxon>Bifurcata</taxon>
        <taxon>Unidentata</taxon>
        <taxon>Episquamata</taxon>
        <taxon>Toxicofera</taxon>
        <taxon>Serpentes</taxon>
        <taxon>Colubroidea</taxon>
        <taxon>Elapidae</taxon>
        <taxon>Elapinae</taxon>
        <taxon>Ophiophagus</taxon>
    </lineage>
</organism>
<dbReference type="InterPro" id="IPR011161">
    <property type="entry name" value="MHC_I-like_Ag-recog"/>
</dbReference>
<sequence>SSPRTIHVSYTSATKDCPGLPLFSALAYVDNQLIGRYESHTKKIHSRVDWINTLERKYPKFYNRYTLILQKDQDDFQENLEMLQKLYNQSG</sequence>
<keyword evidence="12" id="KW-1185">Reference proteome</keyword>
<dbReference type="InterPro" id="IPR037055">
    <property type="entry name" value="MHC_I-like_Ag-recog_sf"/>
</dbReference>
<dbReference type="GO" id="GO:0005615">
    <property type="term" value="C:extracellular space"/>
    <property type="evidence" value="ECO:0007669"/>
    <property type="project" value="TreeGrafter"/>
</dbReference>
<keyword evidence="3" id="KW-0812">Transmembrane</keyword>
<keyword evidence="6" id="KW-1133">Transmembrane helix</keyword>
<comment type="subcellular location">
    <subcellularLocation>
        <location evidence="1">Membrane</location>
        <topology evidence="1">Single-pass type I membrane protein</topology>
    </subcellularLocation>
</comment>
<dbReference type="PANTHER" id="PTHR16675:SF242">
    <property type="entry name" value="MAJOR HISTOCOMPATIBILITY COMPLEX CLASS I-RELATED GENE PROTEIN"/>
    <property type="match status" value="1"/>
</dbReference>
<gene>
    <name evidence="11" type="ORF">L345_17661</name>
</gene>
<evidence type="ECO:0000256" key="2">
    <source>
        <dbReference type="ARBA" id="ARBA00022451"/>
    </source>
</evidence>
<evidence type="ECO:0000313" key="11">
    <source>
        <dbReference type="EMBL" id="ETE56628.1"/>
    </source>
</evidence>
<evidence type="ECO:0000259" key="10">
    <source>
        <dbReference type="Pfam" id="PF00129"/>
    </source>
</evidence>
<accession>V8N4P0</accession>
<keyword evidence="9" id="KW-0325">Glycoprotein</keyword>
<dbReference type="EMBL" id="AZIM01016329">
    <property type="protein sequence ID" value="ETE56628.1"/>
    <property type="molecule type" value="Genomic_DNA"/>
</dbReference>
<dbReference type="GO" id="GO:0002474">
    <property type="term" value="P:antigen processing and presentation of peptide antigen via MHC class I"/>
    <property type="evidence" value="ECO:0007669"/>
    <property type="project" value="UniProtKB-KW"/>
</dbReference>
<keyword evidence="8" id="KW-1015">Disulfide bond</keyword>
<dbReference type="Proteomes" id="UP000018936">
    <property type="component" value="Unassembled WGS sequence"/>
</dbReference>
<dbReference type="GO" id="GO:0009897">
    <property type="term" value="C:external side of plasma membrane"/>
    <property type="evidence" value="ECO:0007669"/>
    <property type="project" value="TreeGrafter"/>
</dbReference>
<keyword evidence="5" id="KW-0391">Immunity</keyword>
<dbReference type="Gene3D" id="3.30.500.10">
    <property type="entry name" value="MHC class I-like antigen recognition-like"/>
    <property type="match status" value="1"/>
</dbReference>
<comment type="caution">
    <text evidence="11">The sequence shown here is derived from an EMBL/GenBank/DDBJ whole genome shotgun (WGS) entry which is preliminary data.</text>
</comment>
<dbReference type="InterPro" id="IPR011162">
    <property type="entry name" value="MHC_I/II-like_Ag-recog"/>
</dbReference>
<evidence type="ECO:0000256" key="6">
    <source>
        <dbReference type="ARBA" id="ARBA00022989"/>
    </source>
</evidence>
<dbReference type="GO" id="GO:0042612">
    <property type="term" value="C:MHC class I protein complex"/>
    <property type="evidence" value="ECO:0007669"/>
    <property type="project" value="UniProtKB-KW"/>
</dbReference>
<reference evidence="11 12" key="1">
    <citation type="journal article" date="2013" name="Proc. Natl. Acad. Sci. U.S.A.">
        <title>The king cobra genome reveals dynamic gene evolution and adaptation in the snake venom system.</title>
        <authorList>
            <person name="Vonk F.J."/>
            <person name="Casewell N.R."/>
            <person name="Henkel C.V."/>
            <person name="Heimberg A.M."/>
            <person name="Jansen H.J."/>
            <person name="McCleary R.J."/>
            <person name="Kerkkamp H.M."/>
            <person name="Vos R.A."/>
            <person name="Guerreiro I."/>
            <person name="Calvete J.J."/>
            <person name="Wuster W."/>
            <person name="Woods A.E."/>
            <person name="Logan J.M."/>
            <person name="Harrison R.A."/>
            <person name="Castoe T.A."/>
            <person name="de Koning A.P."/>
            <person name="Pollock D.D."/>
            <person name="Yandell M."/>
            <person name="Calderon D."/>
            <person name="Renjifo C."/>
            <person name="Currier R.B."/>
            <person name="Salgado D."/>
            <person name="Pla D."/>
            <person name="Sanz L."/>
            <person name="Hyder A.S."/>
            <person name="Ribeiro J.M."/>
            <person name="Arntzen J.W."/>
            <person name="van den Thillart G.E."/>
            <person name="Boetzer M."/>
            <person name="Pirovano W."/>
            <person name="Dirks R.P."/>
            <person name="Spaink H.P."/>
            <person name="Duboule D."/>
            <person name="McGlinn E."/>
            <person name="Kini R.M."/>
            <person name="Richardson M.K."/>
        </authorList>
    </citation>
    <scope>NUCLEOTIDE SEQUENCE</scope>
    <source>
        <tissue evidence="11">Blood</tissue>
    </source>
</reference>
<keyword evidence="2" id="KW-0490">MHC I</keyword>
<evidence type="ECO:0000256" key="1">
    <source>
        <dbReference type="ARBA" id="ARBA00004479"/>
    </source>
</evidence>
<name>V8N4P0_OPHHA</name>
<evidence type="ECO:0000256" key="4">
    <source>
        <dbReference type="ARBA" id="ARBA00022729"/>
    </source>
</evidence>
<dbReference type="AlphaFoldDB" id="V8N4P0"/>
<dbReference type="SUPFAM" id="SSF54452">
    <property type="entry name" value="MHC antigen-recognition domain"/>
    <property type="match status" value="1"/>
</dbReference>
<evidence type="ECO:0000313" key="12">
    <source>
        <dbReference type="Proteomes" id="UP000018936"/>
    </source>
</evidence>